<feature type="compositionally biased region" description="Basic and acidic residues" evidence="1">
    <location>
        <begin position="145"/>
        <end position="166"/>
    </location>
</feature>
<evidence type="ECO:0000313" key="3">
    <source>
        <dbReference type="Proteomes" id="UP001151760"/>
    </source>
</evidence>
<reference evidence="2" key="1">
    <citation type="journal article" date="2022" name="Int. J. Mol. Sci.">
        <title>Draft Genome of Tanacetum Coccineum: Genomic Comparison of Closely Related Tanacetum-Family Plants.</title>
        <authorList>
            <person name="Yamashiro T."/>
            <person name="Shiraishi A."/>
            <person name="Nakayama K."/>
            <person name="Satake H."/>
        </authorList>
    </citation>
    <scope>NUCLEOTIDE SEQUENCE</scope>
</reference>
<feature type="compositionally biased region" description="Polar residues" evidence="1">
    <location>
        <begin position="125"/>
        <end position="142"/>
    </location>
</feature>
<protein>
    <submittedName>
        <fullName evidence="2">Uncharacterized protein</fullName>
    </submittedName>
</protein>
<dbReference type="EMBL" id="BQNB010009977">
    <property type="protein sequence ID" value="GJS71052.1"/>
    <property type="molecule type" value="Genomic_DNA"/>
</dbReference>
<sequence length="299" mass="33861">MRNSPPKDGTRKSQPLFEGKPINPKDLEGNKQPAVLGLPSTPEGGTRKSKPSPKGKPTYPKYSKGNMHPTDMGLPANNPDEVGYSAPIQLLRDFEFLMEDSKDDLKELGDEDFFLAGDDMETDWPHNTKSYSQPPSSTDKVNPSNEHHSPPHPESRPTSHHEEPTSTEHPSPTPDEYQHESSKSKRSKKQKSKQLESSLESYDSESSSASLSFKIMINICLLLKWFWQEIFKDSLKAHKNTDTSLKNYKKILLAFKEEHLKGINTILTKLHTVQEDVKEVPTLNYKELEATDAYIKNPY</sequence>
<evidence type="ECO:0000313" key="2">
    <source>
        <dbReference type="EMBL" id="GJS71052.1"/>
    </source>
</evidence>
<reference evidence="2" key="2">
    <citation type="submission" date="2022-01" db="EMBL/GenBank/DDBJ databases">
        <authorList>
            <person name="Yamashiro T."/>
            <person name="Shiraishi A."/>
            <person name="Satake H."/>
            <person name="Nakayama K."/>
        </authorList>
    </citation>
    <scope>NUCLEOTIDE SEQUENCE</scope>
</reference>
<evidence type="ECO:0000256" key="1">
    <source>
        <dbReference type="SAM" id="MobiDB-lite"/>
    </source>
</evidence>
<proteinExistence type="predicted"/>
<gene>
    <name evidence="2" type="ORF">Tco_0703893</name>
</gene>
<comment type="caution">
    <text evidence="2">The sequence shown here is derived from an EMBL/GenBank/DDBJ whole genome shotgun (WGS) entry which is preliminary data.</text>
</comment>
<organism evidence="2 3">
    <name type="scientific">Tanacetum coccineum</name>
    <dbReference type="NCBI Taxonomy" id="301880"/>
    <lineage>
        <taxon>Eukaryota</taxon>
        <taxon>Viridiplantae</taxon>
        <taxon>Streptophyta</taxon>
        <taxon>Embryophyta</taxon>
        <taxon>Tracheophyta</taxon>
        <taxon>Spermatophyta</taxon>
        <taxon>Magnoliopsida</taxon>
        <taxon>eudicotyledons</taxon>
        <taxon>Gunneridae</taxon>
        <taxon>Pentapetalae</taxon>
        <taxon>asterids</taxon>
        <taxon>campanulids</taxon>
        <taxon>Asterales</taxon>
        <taxon>Asteraceae</taxon>
        <taxon>Asteroideae</taxon>
        <taxon>Anthemideae</taxon>
        <taxon>Anthemidinae</taxon>
        <taxon>Tanacetum</taxon>
    </lineage>
</organism>
<name>A0ABQ4Y1Z2_9ASTR</name>
<feature type="region of interest" description="Disordered" evidence="1">
    <location>
        <begin position="1"/>
        <end position="81"/>
    </location>
</feature>
<feature type="region of interest" description="Disordered" evidence="1">
    <location>
        <begin position="117"/>
        <end position="201"/>
    </location>
</feature>
<keyword evidence="3" id="KW-1185">Reference proteome</keyword>
<accession>A0ABQ4Y1Z2</accession>
<dbReference type="Proteomes" id="UP001151760">
    <property type="component" value="Unassembled WGS sequence"/>
</dbReference>